<dbReference type="InterPro" id="IPR031148">
    <property type="entry name" value="Plexin"/>
</dbReference>
<dbReference type="SUPFAM" id="SSF81296">
    <property type="entry name" value="E set domains"/>
    <property type="match status" value="19"/>
</dbReference>
<dbReference type="InterPro" id="IPR002909">
    <property type="entry name" value="IPT_dom"/>
</dbReference>
<dbReference type="InterPro" id="IPR014756">
    <property type="entry name" value="Ig_E-set"/>
</dbReference>
<reference evidence="2" key="1">
    <citation type="submission" date="2023-03" db="EMBL/GenBank/DDBJ databases">
        <authorList>
            <person name="Steffen K."/>
            <person name="Cardenas P."/>
        </authorList>
    </citation>
    <scope>NUCLEOTIDE SEQUENCE</scope>
</reference>
<dbReference type="Pfam" id="PF01833">
    <property type="entry name" value="TIG"/>
    <property type="match status" value="12"/>
</dbReference>
<feature type="non-terminal residue" evidence="2">
    <location>
        <position position="2673"/>
    </location>
</feature>
<dbReference type="Gene3D" id="2.10.220.10">
    <property type="entry name" value="Hormone Receptor, Insulin-like Growth Factor Receptor 1, Chain A, domain 2"/>
    <property type="match status" value="1"/>
</dbReference>
<accession>A0AA35WEQ0</accession>
<dbReference type="CDD" id="cd00102">
    <property type="entry name" value="IPT"/>
    <property type="match status" value="5"/>
</dbReference>
<feature type="domain" description="IPT/TIG" evidence="1">
    <location>
        <begin position="261"/>
        <end position="357"/>
    </location>
</feature>
<evidence type="ECO:0000313" key="3">
    <source>
        <dbReference type="Proteomes" id="UP001174909"/>
    </source>
</evidence>
<dbReference type="SMART" id="SM00261">
    <property type="entry name" value="FU"/>
    <property type="match status" value="3"/>
</dbReference>
<dbReference type="PANTHER" id="PTHR22625:SF70">
    <property type="entry name" value="PLEXIN A, ISOFORM A"/>
    <property type="match status" value="1"/>
</dbReference>
<dbReference type="PANTHER" id="PTHR22625">
    <property type="entry name" value="PLEXIN"/>
    <property type="match status" value="1"/>
</dbReference>
<feature type="domain" description="IPT/TIG" evidence="1">
    <location>
        <begin position="554"/>
        <end position="639"/>
    </location>
</feature>
<protein>
    <submittedName>
        <fullName evidence="2">Cysteine-rich with EGF-like domain protein 2-A</fullName>
    </submittedName>
</protein>
<dbReference type="InterPro" id="IPR013783">
    <property type="entry name" value="Ig-like_fold"/>
</dbReference>
<dbReference type="CDD" id="cd00603">
    <property type="entry name" value="IPT_PCSR"/>
    <property type="match status" value="5"/>
</dbReference>
<name>A0AA35WEQ0_GEOBA</name>
<dbReference type="CDD" id="cd00064">
    <property type="entry name" value="FU"/>
    <property type="match status" value="3"/>
</dbReference>
<feature type="domain" description="IPT/TIG" evidence="1">
    <location>
        <begin position="641"/>
        <end position="731"/>
    </location>
</feature>
<dbReference type="GO" id="GO:0017154">
    <property type="term" value="F:semaphorin receptor activity"/>
    <property type="evidence" value="ECO:0007669"/>
    <property type="project" value="InterPro"/>
</dbReference>
<feature type="domain" description="IPT/TIG" evidence="1">
    <location>
        <begin position="1282"/>
        <end position="1373"/>
    </location>
</feature>
<comment type="caution">
    <text evidence="2">The sequence shown here is derived from an EMBL/GenBank/DDBJ whole genome shotgun (WGS) entry which is preliminary data.</text>
</comment>
<dbReference type="EMBL" id="CASHTH010001654">
    <property type="protein sequence ID" value="CAI8017769.1"/>
    <property type="molecule type" value="Genomic_DNA"/>
</dbReference>
<feature type="domain" description="IPT/TIG" evidence="1">
    <location>
        <begin position="81"/>
        <end position="172"/>
    </location>
</feature>
<dbReference type="Gene3D" id="2.60.40.10">
    <property type="entry name" value="Immunoglobulins"/>
    <property type="match status" value="20"/>
</dbReference>
<dbReference type="InterPro" id="IPR009030">
    <property type="entry name" value="Growth_fac_rcpt_cys_sf"/>
</dbReference>
<sequence>VGWVVGEPRTNYSGACATVSVKVGGAGPPLALRVYVCSEAREDAMLQWKRTRLCLLSVEILVTLVSLRILPVAEGQSCSAQPVISSVDPPSGSRQTRFAILGQNLDQPGSITVIQRINDEELDILETTNVTQTRIELTVNPLASSLATITIDPNEEDCGSASVEIYVVFIVIATLLGGLQTVQPGTVLATSNACLPPFCGDNSTTYEVVLAGNTLQQLQANSVGFVVRLPDTDTDYDNVELFIQTFYSQLSTNARVNFRRSPSIDSISPDTGQRGTRVVIEGENLLGFGQGSIEFSQVSIGGNNAMIDPRSNSTHIFARVLSGIAGSNSVAVNTTQRINGIEYDGPYTSSVSQWTQLIDGAVSEIIPPAAKINATINLCGERLLGGGASVANITIAEQQVEIIGDLVLSGGGSSECIEIRVPGVSNPENATGGVTIESDTGAIVESPSNIIFTYAVITDVTPSSGQVGTEVTISGIGLLSGYADLTPSVFLADVETTLLSSSPERIDVRVRAPFTTGSGGSESMNITGDTVITVTRDSSEFSVSLADSWEYLEPGVIELVQPVFGQFGTRITLTGTNLLGYGSSLREARVDSVPAAIVSQTNNEVVIEAPDIETLGRVSIVLEANNGALVRLDDAFEFRERGVVLDLDPPSGQNGTFVSISGSNLFGHATSINSITFGGVEADVDSTNSNNSIIRVRVQPNDVAVNTPVQVVITAATMARVSTSGQDWTYLVPGAVSGVEPDTGQAGTVVTITGTNLLGGGRSVQSILLDGVSATVMEATPTSITVSMDDLSQQIEFYRGTVHIVANTGAVVVGGAYTHRESGVITNFTPTMGQEGTRIIITGTNLPGYGARVTEVMIAGVRGEIVEQVNTSLVVVRAGAAASGTVGQISLTSDTGAFVTSPGALVFTYTEQGSIDDVNPSKGAEGSGVLIQGTFLRPSETVVTSVTIGGSPVLRIVTESQSEVAVVVGAAPANGGNNSIIVITANDGSIVRGGNFTYLDLTLSLPEVDRGQQGTQVIIRLPNDNAFDPSLPLVARIGGQIAATLSSSVSNQTIEVSTPRAGEVGTYSVDVTVEGIDGRVARLRNGFTYIEEGVILSVTPDRGQQGTRIQVVGRNLLGGGSTIASARIGQQGGREVSANVRDSDDENVDLEILSNFPLDSVFPTTADITLVADTGATIVGVGLFNLVQPGQITGVSPTRGQFGTRVTITGTNLLQGGTVADIYSITLAGTDVDEILGIPTDNEITVRASSSPEGPPGSVIITLTTGATIIPPESITFQYLSPGVINSVTPEVGTVGTRVTISGENLLGGGVVQEVTLGGVPAEIRGTPTNSQIIVRAQLPEVNGSGDAANGSGVVEILIDTGAVISGEDWEFEELGVISSIYPPVGQQGVTVTIRGVSLLGSSAGVFTSCSLAGIQGTVTLSTETEAECAAGFNPFAADESNPDLLSGPVQLIADSGPVIVSGEQQFTYYVARIDATEPVNGTNGTSVSIVGINLNGSADSGEIDSVESVRFGSIPAFAIEVLTENSIRVRVGASSAVDSDLAVRIELESGAFLELEGAWDYTEPGEISTVSPTTAQPGETVTIYGRDLVPPCVSEVRVIVGQTRSYEATIVNSSELTFRAGPYQASVDSDSNLDEPSVPLPIQVIASNGATVYNSAGLFTYSESEARVTSISPVAGSGGTTVTITGINLLHGNSTAVEVTLAGQNATIMNASDTEVIVIAGDGPAEGARGRIIIESDAGLISGIGTDIWEYLPDITADDVTPLTGQNGTRVSIDLKGISLVITRISLAGVQVNGIVDKLETRVIVEAGPSPQTPVGDITVDFINGASLTIPSAWSYLEPAELEVFTPTIGYFNTEIRILVSNLRAGNRSVESVQVAGIATEVLSQDDSEVRVRVSEFRDSSAGAIEEPFTIIWEDGATYTSNGAVFTYVRLEVRNVAPQSGQGGTIVSITGEGLLAGSSQLEEARLGGILVQSSPLVSDTRIDLVASPSTEITSAGSITYMVAGGGRVVIDDAWTYLEPGEVREVSPLQGVQGSYVTIRGERMLQGGSSVSQVTLAGVDAMEIVVGLDDIIQVRVGLTPSLPQGAVTIVSDTGATLSNDAFVFRYLAGGSITGVSPDSGQNGTRVVISGTGFTEVVRVSLAGVNVNVLGEVNDTSITVEAGRPDIFEAFSGRIIIETDSGAIITGDPTFTYNQEGAIYSAYPSQGQVGTIVVISGERLLGDGTRVDKAYLAGIEATVNSSSADSVILIASLLNPDNITTGDIVLVSETGAYVRKTDGWSYVMAGAVVNINPPRGQFGTRVTITGTGLHSGGESVARITVGDIATTTDITFSSDTRVDARMGEPIRPNPPEDRVTLISNFGGELRSTFTWNYLEASTVIEVSPNSGVGGVVVTVTGERLLGGGSRIDSVTTAGVPAEDVVQGASNDEMVEFTVGYHPTGAAVRGDVVIESDTGALTIIEDGWEYNNACPQGQFGSFGNCTNCSEECVTCNGATNEDCLECRNFVVPLSVSNMRCVERCPNVSTLDNVCVDACNSNQYSRTDSKLDTVFCYDCNELCNPSLGCTGPNATECTACEVAFEQNSQTCVADCGIGTWLREDRVCVPCDSQCNATAGCFGETSSDCYECLNVRISLSSAESGGLDDQMISDVCLEECPTGFYEGGDRNCLQCSEQCLG</sequence>
<feature type="domain" description="IPT/TIG" evidence="1">
    <location>
        <begin position="1189"/>
        <end position="1280"/>
    </location>
</feature>
<feature type="domain" description="IPT/TIG" evidence="1">
    <location>
        <begin position="1931"/>
        <end position="2018"/>
    </location>
</feature>
<feature type="non-terminal residue" evidence="2">
    <location>
        <position position="1"/>
    </location>
</feature>
<evidence type="ECO:0000259" key="1">
    <source>
        <dbReference type="SMART" id="SM00429"/>
    </source>
</evidence>
<dbReference type="Proteomes" id="UP001174909">
    <property type="component" value="Unassembled WGS sequence"/>
</dbReference>
<proteinExistence type="predicted"/>
<dbReference type="SMART" id="SM00429">
    <property type="entry name" value="IPT"/>
    <property type="match status" value="8"/>
</dbReference>
<organism evidence="2 3">
    <name type="scientific">Geodia barretti</name>
    <name type="common">Barrett's horny sponge</name>
    <dbReference type="NCBI Taxonomy" id="519541"/>
    <lineage>
        <taxon>Eukaryota</taxon>
        <taxon>Metazoa</taxon>
        <taxon>Porifera</taxon>
        <taxon>Demospongiae</taxon>
        <taxon>Heteroscleromorpha</taxon>
        <taxon>Tetractinellida</taxon>
        <taxon>Astrophorina</taxon>
        <taxon>Geodiidae</taxon>
        <taxon>Geodia</taxon>
    </lineage>
</organism>
<evidence type="ECO:0000313" key="2">
    <source>
        <dbReference type="EMBL" id="CAI8017769.1"/>
    </source>
</evidence>
<gene>
    <name evidence="2" type="ORF">GBAR_LOCUS10734</name>
</gene>
<feature type="domain" description="IPT/TIG" evidence="1">
    <location>
        <begin position="1666"/>
        <end position="1753"/>
    </location>
</feature>
<dbReference type="SUPFAM" id="SSF57184">
    <property type="entry name" value="Growth factor receptor domain"/>
    <property type="match status" value="2"/>
</dbReference>
<dbReference type="InterPro" id="IPR006212">
    <property type="entry name" value="Furin_repeat"/>
</dbReference>
<keyword evidence="3" id="KW-1185">Reference proteome</keyword>